<evidence type="ECO:0000256" key="1">
    <source>
        <dbReference type="SAM" id="MobiDB-lite"/>
    </source>
</evidence>
<organism evidence="3 4">
    <name type="scientific">Roseibium salinum</name>
    <dbReference type="NCBI Taxonomy" id="1604349"/>
    <lineage>
        <taxon>Bacteria</taxon>
        <taxon>Pseudomonadati</taxon>
        <taxon>Pseudomonadota</taxon>
        <taxon>Alphaproteobacteria</taxon>
        <taxon>Hyphomicrobiales</taxon>
        <taxon>Stappiaceae</taxon>
        <taxon>Roseibium</taxon>
    </lineage>
</organism>
<feature type="region of interest" description="Disordered" evidence="1">
    <location>
        <begin position="30"/>
        <end position="116"/>
    </location>
</feature>
<proteinExistence type="predicted"/>
<feature type="chain" id="PRO_5046586013" description="Secreted protein" evidence="2">
    <location>
        <begin position="26"/>
        <end position="116"/>
    </location>
</feature>
<feature type="signal peptide" evidence="2">
    <location>
        <begin position="1"/>
        <end position="25"/>
    </location>
</feature>
<evidence type="ECO:0000313" key="4">
    <source>
        <dbReference type="Proteomes" id="UP001300261"/>
    </source>
</evidence>
<feature type="compositionally biased region" description="Basic and acidic residues" evidence="1">
    <location>
        <begin position="61"/>
        <end position="78"/>
    </location>
</feature>
<gene>
    <name evidence="3" type="ORF">ON753_11970</name>
</gene>
<sequence>MLKKTIVPLMSALFLSTALVGSAGAQVEVTDNPCGADADGDVPLVPCPEADAEAAAEAPVDETREMVGDADGDRRLTEEQQVENGAPPPADMQGDLSGDQPTNQPPIDPNEANRSQ</sequence>
<evidence type="ECO:0000313" key="3">
    <source>
        <dbReference type="EMBL" id="MCX2723084.1"/>
    </source>
</evidence>
<comment type="caution">
    <text evidence="3">The sequence shown here is derived from an EMBL/GenBank/DDBJ whole genome shotgun (WGS) entry which is preliminary data.</text>
</comment>
<dbReference type="EMBL" id="JAPEVI010000003">
    <property type="protein sequence ID" value="MCX2723084.1"/>
    <property type="molecule type" value="Genomic_DNA"/>
</dbReference>
<keyword evidence="4" id="KW-1185">Reference proteome</keyword>
<reference evidence="3 4" key="1">
    <citation type="journal article" date="2016" name="Int. J. Syst. Evol. Microbiol.">
        <title>Labrenzia salina sp. nov., isolated from the rhizosphere of the halophyte Arthrocnemum macrostachyum.</title>
        <authorList>
            <person name="Camacho M."/>
            <person name="Redondo-Gomez S."/>
            <person name="Rodriguez-Llorente I."/>
            <person name="Rohde M."/>
            <person name="Sproer C."/>
            <person name="Schumann P."/>
            <person name="Klenk H.P."/>
            <person name="Montero-Calasanz M.D.C."/>
        </authorList>
    </citation>
    <scope>NUCLEOTIDE SEQUENCE [LARGE SCALE GENOMIC DNA]</scope>
    <source>
        <strain evidence="3 4">DSM 29163</strain>
    </source>
</reference>
<evidence type="ECO:0000256" key="2">
    <source>
        <dbReference type="SAM" id="SignalP"/>
    </source>
</evidence>
<keyword evidence="2" id="KW-0732">Signal</keyword>
<evidence type="ECO:0008006" key="5">
    <source>
        <dbReference type="Google" id="ProtNLM"/>
    </source>
</evidence>
<protein>
    <recommendedName>
        <fullName evidence="5">Secreted protein</fullName>
    </recommendedName>
</protein>
<accession>A0ABT3R1F9</accession>
<dbReference type="Proteomes" id="UP001300261">
    <property type="component" value="Unassembled WGS sequence"/>
</dbReference>
<dbReference type="RefSeq" id="WP_265962779.1">
    <property type="nucleotide sequence ID" value="NZ_JAPEVI010000003.1"/>
</dbReference>
<name>A0ABT3R1F9_9HYPH</name>